<accession>A0A518B4Q8</accession>
<keyword evidence="1" id="KW-1133">Transmembrane helix</keyword>
<evidence type="ECO:0008006" key="4">
    <source>
        <dbReference type="Google" id="ProtNLM"/>
    </source>
</evidence>
<evidence type="ECO:0000313" key="2">
    <source>
        <dbReference type="EMBL" id="QDU61963.1"/>
    </source>
</evidence>
<evidence type="ECO:0000256" key="1">
    <source>
        <dbReference type="SAM" id="Phobius"/>
    </source>
</evidence>
<dbReference type="AlphaFoldDB" id="A0A518B4Q8"/>
<sequence>MEDKRWLLFVAGALLLGMVWVYFPWPERPPGAPKFPVTGTVLVNGEPAGGLTVRLFAKDTSLDMQDQVPVASTDKEGHFELSSFNANDGAAEGEYVATFYWPTNLLSPTKDRFKGKFLNPQTSTFSVTIPAEPTELPPFKIEVPKRDLLPMELGLAELEQLAKSKTAQ</sequence>
<keyword evidence="1" id="KW-0472">Membrane</keyword>
<dbReference type="OrthoDB" id="285165at2"/>
<reference evidence="2 3" key="1">
    <citation type="submission" date="2019-02" db="EMBL/GenBank/DDBJ databases">
        <title>Deep-cultivation of Planctomycetes and their phenomic and genomic characterization uncovers novel biology.</title>
        <authorList>
            <person name="Wiegand S."/>
            <person name="Jogler M."/>
            <person name="Boedeker C."/>
            <person name="Pinto D."/>
            <person name="Vollmers J."/>
            <person name="Rivas-Marin E."/>
            <person name="Kohn T."/>
            <person name="Peeters S.H."/>
            <person name="Heuer A."/>
            <person name="Rast P."/>
            <person name="Oberbeckmann S."/>
            <person name="Bunk B."/>
            <person name="Jeske O."/>
            <person name="Meyerdierks A."/>
            <person name="Storesund J.E."/>
            <person name="Kallscheuer N."/>
            <person name="Luecker S."/>
            <person name="Lage O.M."/>
            <person name="Pohl T."/>
            <person name="Merkel B.J."/>
            <person name="Hornburger P."/>
            <person name="Mueller R.-W."/>
            <person name="Bruemmer F."/>
            <person name="Labrenz M."/>
            <person name="Spormann A.M."/>
            <person name="Op den Camp H."/>
            <person name="Overmann J."/>
            <person name="Amann R."/>
            <person name="Jetten M.S.M."/>
            <person name="Mascher T."/>
            <person name="Medema M.H."/>
            <person name="Devos D.P."/>
            <person name="Kaster A.-K."/>
            <person name="Ovreas L."/>
            <person name="Rohde M."/>
            <person name="Galperin M.Y."/>
            <person name="Jogler C."/>
        </authorList>
    </citation>
    <scope>NUCLEOTIDE SEQUENCE [LARGE SCALE GENOMIC DNA]</scope>
    <source>
        <strain evidence="2 3">Pan216</strain>
    </source>
</reference>
<gene>
    <name evidence="2" type="ORF">Pan216_28290</name>
</gene>
<dbReference type="KEGG" id="knv:Pan216_28290"/>
<feature type="transmembrane region" description="Helical" evidence="1">
    <location>
        <begin position="6"/>
        <end position="25"/>
    </location>
</feature>
<organism evidence="2 3">
    <name type="scientific">Kolteria novifilia</name>
    <dbReference type="NCBI Taxonomy" id="2527975"/>
    <lineage>
        <taxon>Bacteria</taxon>
        <taxon>Pseudomonadati</taxon>
        <taxon>Planctomycetota</taxon>
        <taxon>Planctomycetia</taxon>
        <taxon>Kolteriales</taxon>
        <taxon>Kolteriaceae</taxon>
        <taxon>Kolteria</taxon>
    </lineage>
</organism>
<dbReference type="RefSeq" id="WP_145258482.1">
    <property type="nucleotide sequence ID" value="NZ_CP036279.1"/>
</dbReference>
<keyword evidence="3" id="KW-1185">Reference proteome</keyword>
<keyword evidence="1" id="KW-0812">Transmembrane</keyword>
<dbReference type="Proteomes" id="UP000317093">
    <property type="component" value="Chromosome"/>
</dbReference>
<name>A0A518B4Q8_9BACT</name>
<proteinExistence type="predicted"/>
<dbReference type="EMBL" id="CP036279">
    <property type="protein sequence ID" value="QDU61963.1"/>
    <property type="molecule type" value="Genomic_DNA"/>
</dbReference>
<protein>
    <recommendedName>
        <fullName evidence="4">Nickel uptake substrate-specific transmembrane region</fullName>
    </recommendedName>
</protein>
<evidence type="ECO:0000313" key="3">
    <source>
        <dbReference type="Proteomes" id="UP000317093"/>
    </source>
</evidence>